<dbReference type="PROSITE" id="PS51186">
    <property type="entry name" value="GNAT"/>
    <property type="match status" value="1"/>
</dbReference>
<keyword evidence="2" id="KW-0012">Acyltransferase</keyword>
<dbReference type="Pfam" id="PF00583">
    <property type="entry name" value="Acetyltransf_1"/>
    <property type="match status" value="1"/>
</dbReference>
<comment type="caution">
    <text evidence="2">The sequence shown here is derived from an EMBL/GenBank/DDBJ whole genome shotgun (WGS) entry which is preliminary data.</text>
</comment>
<proteinExistence type="predicted"/>
<dbReference type="Gene3D" id="3.40.630.30">
    <property type="match status" value="1"/>
</dbReference>
<organism evidence="2 3">
    <name type="scientific">Loigolactobacillus binensis</name>
    <dbReference type="NCBI Taxonomy" id="2559922"/>
    <lineage>
        <taxon>Bacteria</taxon>
        <taxon>Bacillati</taxon>
        <taxon>Bacillota</taxon>
        <taxon>Bacilli</taxon>
        <taxon>Lactobacillales</taxon>
        <taxon>Lactobacillaceae</taxon>
        <taxon>Loigolactobacillus</taxon>
    </lineage>
</organism>
<dbReference type="SUPFAM" id="SSF55729">
    <property type="entry name" value="Acyl-CoA N-acyltransferases (Nat)"/>
    <property type="match status" value="1"/>
</dbReference>
<gene>
    <name evidence="2" type="ORF">ACFQZ7_02005</name>
</gene>
<dbReference type="InterPro" id="IPR016181">
    <property type="entry name" value="Acyl_CoA_acyltransferase"/>
</dbReference>
<sequence>MQINKISTIKRDLRPDISAIFVEGFYEWLKFFSKDKTKLTRTFTHIFNPKTFYAATEDNVVLGFAACTDGSVPSIKLQSHEFRRHLGLLRGTVAYQILKREFEDKPYPFTITPGMGTIEFVATAGRSRGRGVATKIIQYIHANTDYTTYVLEVADSNLKALRLYEKLGYQVFKKIPEPHAKRSGFNFYLYMQYTKR</sequence>
<dbReference type="Proteomes" id="UP001597104">
    <property type="component" value="Unassembled WGS sequence"/>
</dbReference>
<reference evidence="3" key="1">
    <citation type="journal article" date="2019" name="Int. J. Syst. Evol. Microbiol.">
        <title>The Global Catalogue of Microorganisms (GCM) 10K type strain sequencing project: providing services to taxonomists for standard genome sequencing and annotation.</title>
        <authorList>
            <consortium name="The Broad Institute Genomics Platform"/>
            <consortium name="The Broad Institute Genome Sequencing Center for Infectious Disease"/>
            <person name="Wu L."/>
            <person name="Ma J."/>
        </authorList>
    </citation>
    <scope>NUCLEOTIDE SEQUENCE [LARGE SCALE GENOMIC DNA]</scope>
    <source>
        <strain evidence="3">CCM 8925</strain>
    </source>
</reference>
<feature type="domain" description="N-acetyltransferase" evidence="1">
    <location>
        <begin position="4"/>
        <end position="196"/>
    </location>
</feature>
<keyword evidence="3" id="KW-1185">Reference proteome</keyword>
<accession>A0ABW3EA33</accession>
<keyword evidence="2" id="KW-0808">Transferase</keyword>
<dbReference type="GO" id="GO:0016746">
    <property type="term" value="F:acyltransferase activity"/>
    <property type="evidence" value="ECO:0007669"/>
    <property type="project" value="UniProtKB-KW"/>
</dbReference>
<dbReference type="InterPro" id="IPR000182">
    <property type="entry name" value="GNAT_dom"/>
</dbReference>
<dbReference type="RefSeq" id="WP_137636930.1">
    <property type="nucleotide sequence ID" value="NZ_BJDN01000004.1"/>
</dbReference>
<dbReference type="EMBL" id="JBHTIO010000008">
    <property type="protein sequence ID" value="MFD0896515.1"/>
    <property type="molecule type" value="Genomic_DNA"/>
</dbReference>
<protein>
    <submittedName>
        <fullName evidence="2">GNAT family N-acetyltransferase</fullName>
        <ecNumber evidence="2">2.3.1.-</ecNumber>
    </submittedName>
</protein>
<dbReference type="EC" id="2.3.1.-" evidence="2"/>
<evidence type="ECO:0000259" key="1">
    <source>
        <dbReference type="PROSITE" id="PS51186"/>
    </source>
</evidence>
<evidence type="ECO:0000313" key="2">
    <source>
        <dbReference type="EMBL" id="MFD0896515.1"/>
    </source>
</evidence>
<name>A0ABW3EA33_9LACO</name>
<evidence type="ECO:0000313" key="3">
    <source>
        <dbReference type="Proteomes" id="UP001597104"/>
    </source>
</evidence>